<dbReference type="AlphaFoldDB" id="M5UF89"/>
<gene>
    <name evidence="1" type="ORF">RSSM_03915</name>
</gene>
<evidence type="ECO:0000313" key="1">
    <source>
        <dbReference type="EMBL" id="EMI54653.1"/>
    </source>
</evidence>
<dbReference type="OrthoDB" id="292162at2"/>
<proteinExistence type="predicted"/>
<reference evidence="1 2" key="1">
    <citation type="journal article" date="2013" name="Mar. Genomics">
        <title>Expression of sulfatases in Rhodopirellula baltica and the diversity of sulfatases in the genus Rhodopirellula.</title>
        <authorList>
            <person name="Wegner C.E."/>
            <person name="Richter-Heitmann T."/>
            <person name="Klindworth A."/>
            <person name="Klockow C."/>
            <person name="Richter M."/>
            <person name="Achstetter T."/>
            <person name="Glockner F.O."/>
            <person name="Harder J."/>
        </authorList>
    </citation>
    <scope>NUCLEOTIDE SEQUENCE [LARGE SCALE GENOMIC DNA]</scope>
    <source>
        <strain evidence="1 2">SM41</strain>
    </source>
</reference>
<dbReference type="RefSeq" id="WP_008681742.1">
    <property type="nucleotide sequence ID" value="NZ_ANOH01000267.1"/>
</dbReference>
<organism evidence="1 2">
    <name type="scientific">Rhodopirellula sallentina SM41</name>
    <dbReference type="NCBI Taxonomy" id="1263870"/>
    <lineage>
        <taxon>Bacteria</taxon>
        <taxon>Pseudomonadati</taxon>
        <taxon>Planctomycetota</taxon>
        <taxon>Planctomycetia</taxon>
        <taxon>Pirellulales</taxon>
        <taxon>Pirellulaceae</taxon>
        <taxon>Rhodopirellula</taxon>
    </lineage>
</organism>
<protein>
    <submittedName>
        <fullName evidence="1">Uncharacterized protein</fullName>
    </submittedName>
</protein>
<dbReference type="Proteomes" id="UP000011885">
    <property type="component" value="Unassembled WGS sequence"/>
</dbReference>
<sequence>MNLESFAARPTDVSALFTVRGERRVDRNAKSESVSIPLPRHRPGERFIRGPIPMTWFRAASTCGNRAEAVAVLLWYAAGYQRRNPIKMTPALLRELRVHPKTAKRIVTRMSDLGLVQCEFARGRSPLVTIVSPSDV</sequence>
<evidence type="ECO:0000313" key="2">
    <source>
        <dbReference type="Proteomes" id="UP000011885"/>
    </source>
</evidence>
<accession>M5UF89</accession>
<keyword evidence="2" id="KW-1185">Reference proteome</keyword>
<name>M5UF89_9BACT</name>
<comment type="caution">
    <text evidence="1">The sequence shown here is derived from an EMBL/GenBank/DDBJ whole genome shotgun (WGS) entry which is preliminary data.</text>
</comment>
<dbReference type="PATRIC" id="fig|1263870.3.peg.4148"/>
<dbReference type="EMBL" id="ANOH01000267">
    <property type="protein sequence ID" value="EMI54653.1"/>
    <property type="molecule type" value="Genomic_DNA"/>
</dbReference>